<dbReference type="RefSeq" id="XP_051364838.1">
    <property type="nucleotide sequence ID" value="XM_051503900.1"/>
</dbReference>
<evidence type="ECO:0000256" key="6">
    <source>
        <dbReference type="SAM" id="MobiDB-lite"/>
    </source>
</evidence>
<dbReference type="Gene3D" id="1.20.1250.20">
    <property type="entry name" value="MFS general substrate transporter like domains"/>
    <property type="match status" value="1"/>
</dbReference>
<comment type="subcellular location">
    <subcellularLocation>
        <location evidence="1">Membrane</location>
        <topology evidence="1">Multi-pass membrane protein</topology>
    </subcellularLocation>
</comment>
<dbReference type="InterPro" id="IPR036259">
    <property type="entry name" value="MFS_trans_sf"/>
</dbReference>
<dbReference type="SUPFAM" id="SSF103473">
    <property type="entry name" value="MFS general substrate transporter"/>
    <property type="match status" value="1"/>
</dbReference>
<comment type="caution">
    <text evidence="9">The sequence shown here is derived from an EMBL/GenBank/DDBJ whole genome shotgun (WGS) entry which is preliminary data.</text>
</comment>
<feature type="domain" description="Major facilitator superfamily (MFS) profile" evidence="8">
    <location>
        <begin position="60"/>
        <end position="493"/>
    </location>
</feature>
<feature type="transmembrane region" description="Helical" evidence="7">
    <location>
        <begin position="326"/>
        <end position="345"/>
    </location>
</feature>
<evidence type="ECO:0000256" key="7">
    <source>
        <dbReference type="SAM" id="Phobius"/>
    </source>
</evidence>
<dbReference type="EMBL" id="JAGIXG020000006">
    <property type="protein sequence ID" value="KAI6783982.1"/>
    <property type="molecule type" value="Genomic_DNA"/>
</dbReference>
<accession>A0A9Q0BFZ7</accession>
<feature type="region of interest" description="Disordered" evidence="6">
    <location>
        <begin position="1"/>
        <end position="53"/>
    </location>
</feature>
<evidence type="ECO:0000256" key="4">
    <source>
        <dbReference type="ARBA" id="ARBA00022989"/>
    </source>
</evidence>
<keyword evidence="4 7" id="KW-1133">Transmembrane helix</keyword>
<feature type="compositionally biased region" description="Basic and acidic residues" evidence="6">
    <location>
        <begin position="11"/>
        <end position="20"/>
    </location>
</feature>
<dbReference type="PRINTS" id="PR01035">
    <property type="entry name" value="TCRTETA"/>
</dbReference>
<evidence type="ECO:0000313" key="9">
    <source>
        <dbReference type="EMBL" id="KAI6783982.1"/>
    </source>
</evidence>
<sequence length="493" mass="53242">MPSSSAAHVSEPTERTRLLDEDVPPVNTEASTLLEPQAPETTTVSDDNASSPSNPLPKLQIFLLCYARVMEPIAFFSIFPYIAQMVQRNGQLPEADVGFYSGLIESLFSAVQMVVLIFWGKLADRCGRKPTLIASVVGMCFTTAMFGFTQKIWQMMLTRALAGVFSGSGLIIRTMIAEHSNAETQARAFSWFAFAGNVGIFIGPIVGGTLASPAEQYPDTFGRWQFFTDYPYALPSVACGAICATAVLVLALGLEETMPDEGVSNFNAAKNERLSFNELLKSPGVGIVLWVYSHVMFLAFAFTAIMPVALYTPVGLGGLGLGPKLISMYMTLQGLSQALWLLLAFPWIQRRIGTKGVMTTAGVAYPFFFAGYIIINLLLRDGTHTAMVIFWIFAAVLVFFGPGVSMAFTGAQLALNDVSPNPQVLSTLNAIALTASSGIRAVFPGFATAIYAVGVKNHIMQGHLALGASDPDRRSLRSLCALVARRQENQAHN</sequence>
<feature type="transmembrane region" description="Helical" evidence="7">
    <location>
        <begin position="188"/>
        <end position="212"/>
    </location>
</feature>
<feature type="transmembrane region" description="Helical" evidence="7">
    <location>
        <begin position="232"/>
        <end position="254"/>
    </location>
</feature>
<proteinExistence type="predicted"/>
<keyword evidence="2" id="KW-0813">Transport</keyword>
<dbReference type="GO" id="GO:0022857">
    <property type="term" value="F:transmembrane transporter activity"/>
    <property type="evidence" value="ECO:0007669"/>
    <property type="project" value="InterPro"/>
</dbReference>
<dbReference type="InterPro" id="IPR011701">
    <property type="entry name" value="MFS"/>
</dbReference>
<keyword evidence="10" id="KW-1185">Reference proteome</keyword>
<reference evidence="9" key="2">
    <citation type="submission" date="2022-07" db="EMBL/GenBank/DDBJ databases">
        <authorList>
            <person name="Goncalves M.F.M."/>
            <person name="Hilario S."/>
            <person name="Van De Peer Y."/>
            <person name="Esteves A.C."/>
            <person name="Alves A."/>
        </authorList>
    </citation>
    <scope>NUCLEOTIDE SEQUENCE</scope>
    <source>
        <strain evidence="9">MUM 19.33</strain>
    </source>
</reference>
<dbReference type="InterPro" id="IPR020846">
    <property type="entry name" value="MFS_dom"/>
</dbReference>
<dbReference type="Proteomes" id="UP001055219">
    <property type="component" value="Unassembled WGS sequence"/>
</dbReference>
<reference evidence="9" key="1">
    <citation type="journal article" date="2021" name="J Fungi (Basel)">
        <title>Genomic and Metabolomic Analyses of the Marine Fungus Emericellopsis cladophorae: Insights into Saltwater Adaptability Mechanisms and Its Biosynthetic Potential.</title>
        <authorList>
            <person name="Goncalves M.F.M."/>
            <person name="Hilario S."/>
            <person name="Van de Peer Y."/>
            <person name="Esteves A.C."/>
            <person name="Alves A."/>
        </authorList>
    </citation>
    <scope>NUCLEOTIDE SEQUENCE</scope>
    <source>
        <strain evidence="9">MUM 19.33</strain>
    </source>
</reference>
<name>A0A9Q0BFZ7_9HYPO</name>
<evidence type="ECO:0000313" key="10">
    <source>
        <dbReference type="Proteomes" id="UP001055219"/>
    </source>
</evidence>
<feature type="transmembrane region" description="Helical" evidence="7">
    <location>
        <begin position="357"/>
        <end position="379"/>
    </location>
</feature>
<keyword evidence="3 7" id="KW-0812">Transmembrane</keyword>
<dbReference type="Pfam" id="PF07690">
    <property type="entry name" value="MFS_1"/>
    <property type="match status" value="1"/>
</dbReference>
<evidence type="ECO:0000256" key="3">
    <source>
        <dbReference type="ARBA" id="ARBA00022692"/>
    </source>
</evidence>
<gene>
    <name evidence="9" type="ORF">J7T54_001858</name>
</gene>
<evidence type="ECO:0000256" key="2">
    <source>
        <dbReference type="ARBA" id="ARBA00022448"/>
    </source>
</evidence>
<protein>
    <recommendedName>
        <fullName evidence="8">Major facilitator superfamily (MFS) profile domain-containing protein</fullName>
    </recommendedName>
</protein>
<dbReference type="PROSITE" id="PS50850">
    <property type="entry name" value="MFS"/>
    <property type="match status" value="1"/>
</dbReference>
<dbReference type="CDD" id="cd17330">
    <property type="entry name" value="MFS_SLC46_TetA_like"/>
    <property type="match status" value="1"/>
</dbReference>
<evidence type="ECO:0000256" key="1">
    <source>
        <dbReference type="ARBA" id="ARBA00004141"/>
    </source>
</evidence>
<feature type="transmembrane region" description="Helical" evidence="7">
    <location>
        <begin position="156"/>
        <end position="176"/>
    </location>
</feature>
<feature type="transmembrane region" description="Helical" evidence="7">
    <location>
        <begin position="61"/>
        <end position="82"/>
    </location>
</feature>
<dbReference type="OrthoDB" id="419616at2759"/>
<dbReference type="AlphaFoldDB" id="A0A9Q0BFZ7"/>
<dbReference type="PANTHER" id="PTHR23504:SF3">
    <property type="entry name" value="MAJOR FACILITATOR SUPERFAMILY (MFS) PROFILE DOMAIN-CONTAINING PROTEIN"/>
    <property type="match status" value="1"/>
</dbReference>
<keyword evidence="5 7" id="KW-0472">Membrane</keyword>
<dbReference type="GO" id="GO:0016020">
    <property type="term" value="C:membrane"/>
    <property type="evidence" value="ECO:0007669"/>
    <property type="project" value="UniProtKB-SubCell"/>
</dbReference>
<evidence type="ECO:0000259" key="8">
    <source>
        <dbReference type="PROSITE" id="PS50850"/>
    </source>
</evidence>
<evidence type="ECO:0000256" key="5">
    <source>
        <dbReference type="ARBA" id="ARBA00023136"/>
    </source>
</evidence>
<feature type="compositionally biased region" description="Polar residues" evidence="6">
    <location>
        <begin position="39"/>
        <end position="53"/>
    </location>
</feature>
<dbReference type="PANTHER" id="PTHR23504">
    <property type="entry name" value="MAJOR FACILITATOR SUPERFAMILY DOMAIN-CONTAINING PROTEIN 10"/>
    <property type="match status" value="1"/>
</dbReference>
<dbReference type="GeneID" id="75828375"/>
<organism evidence="9 10">
    <name type="scientific">Emericellopsis cladophorae</name>
    <dbReference type="NCBI Taxonomy" id="2686198"/>
    <lineage>
        <taxon>Eukaryota</taxon>
        <taxon>Fungi</taxon>
        <taxon>Dikarya</taxon>
        <taxon>Ascomycota</taxon>
        <taxon>Pezizomycotina</taxon>
        <taxon>Sordariomycetes</taxon>
        <taxon>Hypocreomycetidae</taxon>
        <taxon>Hypocreales</taxon>
        <taxon>Bionectriaceae</taxon>
        <taxon>Emericellopsis</taxon>
    </lineage>
</organism>
<feature type="transmembrane region" description="Helical" evidence="7">
    <location>
        <begin position="131"/>
        <end position="150"/>
    </location>
</feature>
<feature type="transmembrane region" description="Helical" evidence="7">
    <location>
        <begin position="385"/>
        <end position="408"/>
    </location>
</feature>
<feature type="transmembrane region" description="Helical" evidence="7">
    <location>
        <begin position="97"/>
        <end position="119"/>
    </location>
</feature>
<dbReference type="InterPro" id="IPR001958">
    <property type="entry name" value="Tet-R_TetA/multi-R_MdtG-like"/>
</dbReference>